<evidence type="ECO:0000256" key="8">
    <source>
        <dbReference type="ARBA" id="ARBA00040740"/>
    </source>
</evidence>
<proteinExistence type="inferred from homology"/>
<evidence type="ECO:0000256" key="2">
    <source>
        <dbReference type="ARBA" id="ARBA00023034"/>
    </source>
</evidence>
<dbReference type="GO" id="GO:0000139">
    <property type="term" value="C:Golgi membrane"/>
    <property type="evidence" value="ECO:0007669"/>
    <property type="project" value="UniProtKB-SubCell"/>
</dbReference>
<evidence type="ECO:0000313" key="10">
    <source>
        <dbReference type="Ensembl" id="ENSOTSP00005152247.1"/>
    </source>
</evidence>
<dbReference type="AlphaFoldDB" id="A0AAZ3SGL2"/>
<dbReference type="PANTHER" id="PTHR13254:SF1">
    <property type="entry name" value="GOLGIN SUBFAMILY A MEMBER 7"/>
    <property type="match status" value="1"/>
</dbReference>
<evidence type="ECO:0000259" key="9">
    <source>
        <dbReference type="Pfam" id="PF10256"/>
    </source>
</evidence>
<feature type="domain" description="Golgin subfamily A member 7/ERF4" evidence="9">
    <location>
        <begin position="20"/>
        <end position="96"/>
    </location>
</feature>
<dbReference type="GO" id="GO:0006612">
    <property type="term" value="P:protein targeting to membrane"/>
    <property type="evidence" value="ECO:0007669"/>
    <property type="project" value="TreeGrafter"/>
</dbReference>
<organism evidence="10 11">
    <name type="scientific">Oncorhynchus tshawytscha</name>
    <name type="common">Chinook salmon</name>
    <name type="synonym">Salmo tshawytscha</name>
    <dbReference type="NCBI Taxonomy" id="74940"/>
    <lineage>
        <taxon>Eukaryota</taxon>
        <taxon>Metazoa</taxon>
        <taxon>Chordata</taxon>
        <taxon>Craniata</taxon>
        <taxon>Vertebrata</taxon>
        <taxon>Euteleostomi</taxon>
        <taxon>Actinopterygii</taxon>
        <taxon>Neopterygii</taxon>
        <taxon>Teleostei</taxon>
        <taxon>Protacanthopterygii</taxon>
        <taxon>Salmoniformes</taxon>
        <taxon>Salmonidae</taxon>
        <taxon>Salmoninae</taxon>
        <taxon>Oncorhynchus</taxon>
    </lineage>
</organism>
<keyword evidence="3" id="KW-0472">Membrane</keyword>
<dbReference type="InterPro" id="IPR051371">
    <property type="entry name" value="Ras_palmitoyltransferase"/>
</dbReference>
<accession>A0AAZ3SGL2</accession>
<comment type="similarity">
    <text evidence="1">Belongs to the ERF4 family.</text>
</comment>
<dbReference type="Ensembl" id="ENSOTST00005115659.1">
    <property type="protein sequence ID" value="ENSOTSP00005152247.1"/>
    <property type="gene ID" value="ENSOTSG00005078140.1"/>
</dbReference>
<dbReference type="GO" id="GO:0002178">
    <property type="term" value="C:palmitoyltransferase complex"/>
    <property type="evidence" value="ECO:0007669"/>
    <property type="project" value="TreeGrafter"/>
</dbReference>
<keyword evidence="2" id="KW-0333">Golgi apparatus</keyword>
<dbReference type="GO" id="GO:0043001">
    <property type="term" value="P:Golgi to plasma membrane protein transport"/>
    <property type="evidence" value="ECO:0007669"/>
    <property type="project" value="TreeGrafter"/>
</dbReference>
<evidence type="ECO:0000256" key="4">
    <source>
        <dbReference type="ARBA" id="ARBA00023139"/>
    </source>
</evidence>
<dbReference type="GO" id="GO:0005795">
    <property type="term" value="C:Golgi stack"/>
    <property type="evidence" value="ECO:0007669"/>
    <property type="project" value="TreeGrafter"/>
</dbReference>
<reference evidence="10" key="2">
    <citation type="submission" date="2025-08" db="UniProtKB">
        <authorList>
            <consortium name="Ensembl"/>
        </authorList>
    </citation>
    <scope>IDENTIFICATION</scope>
</reference>
<evidence type="ECO:0000256" key="6">
    <source>
        <dbReference type="ARBA" id="ARBA00037666"/>
    </source>
</evidence>
<evidence type="ECO:0000256" key="5">
    <source>
        <dbReference type="ARBA" id="ARBA00023288"/>
    </source>
</evidence>
<keyword evidence="11" id="KW-1185">Reference proteome</keyword>
<evidence type="ECO:0000313" key="11">
    <source>
        <dbReference type="Proteomes" id="UP000694402"/>
    </source>
</evidence>
<reference evidence="11" key="1">
    <citation type="journal article" date="2018" name="PLoS ONE">
        <title>Chinook salmon (Oncorhynchus tshawytscha) genome and transcriptome.</title>
        <authorList>
            <person name="Christensen K.A."/>
            <person name="Leong J.S."/>
            <person name="Sakhrani D."/>
            <person name="Biagi C.A."/>
            <person name="Minkley D.R."/>
            <person name="Withler R.E."/>
            <person name="Rondeau E.B."/>
            <person name="Koop B.F."/>
            <person name="Devlin R.H."/>
        </authorList>
    </citation>
    <scope>NUCLEOTIDE SEQUENCE [LARGE SCALE GENOMIC DNA]</scope>
</reference>
<gene>
    <name evidence="10" type="primary">GOLGA7</name>
</gene>
<keyword evidence="5" id="KW-0449">Lipoprotein</keyword>
<evidence type="ECO:0000256" key="1">
    <source>
        <dbReference type="ARBA" id="ARBA00007732"/>
    </source>
</evidence>
<comment type="subcellular location">
    <subcellularLocation>
        <location evidence="7">Golgi apparatus membrane</location>
        <topology evidence="7">Lipid-anchor</topology>
    </subcellularLocation>
</comment>
<evidence type="ECO:0000256" key="3">
    <source>
        <dbReference type="ARBA" id="ARBA00023136"/>
    </source>
</evidence>
<sequence>MAEAHNLQDLQHQAAVASKVYVQRDYNSGTICRFQTKFPSELEARVDRQQFEETMQTLNNLYAEAEKIGGKSYLEGCLACMTAYTIFLCMETHYEKVGPSVFSIEVCRPRVSPCGPGSKVVHKLYWEYVVIWD</sequence>
<dbReference type="Pfam" id="PF10256">
    <property type="entry name" value="Erf4"/>
    <property type="match status" value="1"/>
</dbReference>
<protein>
    <recommendedName>
        <fullName evidence="8">Golgin subfamily A member 7</fullName>
    </recommendedName>
</protein>
<dbReference type="PANTHER" id="PTHR13254">
    <property type="entry name" value="GOLGI AUTOANTIGEN, GOLGIN SUBFAMILY A, 7"/>
    <property type="match status" value="1"/>
</dbReference>
<dbReference type="InterPro" id="IPR019383">
    <property type="entry name" value="Golgin_A_7/ERF4"/>
</dbReference>
<comment type="function">
    <text evidence="6">May be involved in protein transport from Golgi to cell surface. The ZDHHC9-GOLGA7 complex is a palmitoyltransferase specific for HRAS and NRAS.</text>
</comment>
<evidence type="ECO:0000256" key="7">
    <source>
        <dbReference type="ARBA" id="ARBA00037794"/>
    </source>
</evidence>
<dbReference type="GeneTree" id="ENSGT00390000000134"/>
<keyword evidence="4" id="KW-0564">Palmitate</keyword>
<reference evidence="10" key="3">
    <citation type="submission" date="2025-09" db="UniProtKB">
        <authorList>
            <consortium name="Ensembl"/>
        </authorList>
    </citation>
    <scope>IDENTIFICATION</scope>
</reference>
<dbReference type="Proteomes" id="UP000694402">
    <property type="component" value="Unassembled WGS sequence"/>
</dbReference>
<name>A0AAZ3SGL2_ONCTS</name>